<dbReference type="Proteomes" id="UP000325385">
    <property type="component" value="Chromosome"/>
</dbReference>
<dbReference type="GO" id="GO:0016747">
    <property type="term" value="F:acyltransferase activity, transferring groups other than amino-acyl groups"/>
    <property type="evidence" value="ECO:0007669"/>
    <property type="project" value="InterPro"/>
</dbReference>
<dbReference type="NCBIfam" id="NF040501">
    <property type="entry name" value="resist_ArsN2"/>
    <property type="match status" value="1"/>
</dbReference>
<dbReference type="CDD" id="cd04301">
    <property type="entry name" value="NAT_SF"/>
    <property type="match status" value="1"/>
</dbReference>
<evidence type="ECO:0000313" key="3">
    <source>
        <dbReference type="EMBL" id="QFI64422.1"/>
    </source>
</evidence>
<dbReference type="SUPFAM" id="SSF55729">
    <property type="entry name" value="Acyl-CoA N-acyltransferases (Nat)"/>
    <property type="match status" value="1"/>
</dbReference>
<dbReference type="Gene3D" id="3.40.630.30">
    <property type="match status" value="1"/>
</dbReference>
<protein>
    <submittedName>
        <fullName evidence="3">GNAT family N-acetyltransferase</fullName>
    </submittedName>
</protein>
<keyword evidence="3" id="KW-0808">Transferase</keyword>
<dbReference type="PROSITE" id="PS51186">
    <property type="entry name" value="GNAT"/>
    <property type="match status" value="1"/>
</dbReference>
<organism evidence="2 4">
    <name type="scientific">Qipengyuania flava</name>
    <dbReference type="NCBI Taxonomy" id="192812"/>
    <lineage>
        <taxon>Bacteria</taxon>
        <taxon>Pseudomonadati</taxon>
        <taxon>Pseudomonadota</taxon>
        <taxon>Alphaproteobacteria</taxon>
        <taxon>Sphingomonadales</taxon>
        <taxon>Erythrobacteraceae</taxon>
        <taxon>Qipengyuania</taxon>
    </lineage>
</organism>
<proteinExistence type="predicted"/>
<dbReference type="Proteomes" id="UP000290057">
    <property type="component" value="Chromosome"/>
</dbReference>
<dbReference type="InterPro" id="IPR000182">
    <property type="entry name" value="GNAT_dom"/>
</dbReference>
<dbReference type="EMBL" id="CP032228">
    <property type="protein sequence ID" value="QFI64422.1"/>
    <property type="molecule type" value="Genomic_DNA"/>
</dbReference>
<feature type="domain" description="N-acetyltransferase" evidence="1">
    <location>
        <begin position="1"/>
        <end position="143"/>
    </location>
</feature>
<dbReference type="AlphaFoldDB" id="A0A3T1CLA3"/>
<accession>A0A3T1CLA3</accession>
<sequence>MTTLSITPAVANEQMIRALAAEGLPVEDLAEEGRSFFAFHDGPQWIGFGGIEGDGPDRILRSLVISGTARGKGTGAEAVALLESEARRDGAARLHLLTTTAGDFFRKLGYRDCPRDEAPERVASSREFAALCPASADYLVKRL</sequence>
<keyword evidence="4" id="KW-1185">Reference proteome</keyword>
<dbReference type="GeneID" id="69698632"/>
<gene>
    <name evidence="3" type="ORF">D0Y83_15010</name>
    <name evidence="2" type="ORF">EKJ_25570</name>
</gene>
<dbReference type="Pfam" id="PF00583">
    <property type="entry name" value="Acetyltransf_1"/>
    <property type="match status" value="1"/>
</dbReference>
<evidence type="ECO:0000313" key="4">
    <source>
        <dbReference type="Proteomes" id="UP000290057"/>
    </source>
</evidence>
<reference evidence="2 4" key="3">
    <citation type="submission" date="2019-01" db="EMBL/GenBank/DDBJ databases">
        <title>Complete genome sequence of Erythrobacter flavus KJ5.</title>
        <authorList>
            <person name="Kanesaki Y."/>
            <person name="Brotosudarmo T."/>
            <person name="Moriuchi R."/>
            <person name="Awai K."/>
        </authorList>
    </citation>
    <scope>NUCLEOTIDE SEQUENCE [LARGE SCALE GENOMIC DNA]</scope>
    <source>
        <strain evidence="2 4">KJ5</strain>
    </source>
</reference>
<dbReference type="EMBL" id="AP019389">
    <property type="protein sequence ID" value="BBI21710.1"/>
    <property type="molecule type" value="Genomic_DNA"/>
</dbReference>
<dbReference type="RefSeq" id="WP_067467792.1">
    <property type="nucleotide sequence ID" value="NZ_AP019389.1"/>
</dbReference>
<evidence type="ECO:0000313" key="5">
    <source>
        <dbReference type="Proteomes" id="UP000325385"/>
    </source>
</evidence>
<evidence type="ECO:0000313" key="2">
    <source>
        <dbReference type="EMBL" id="BBI21710.1"/>
    </source>
</evidence>
<name>A0A3T1CLA3_9SPHN</name>
<evidence type="ECO:0000259" key="1">
    <source>
        <dbReference type="PROSITE" id="PS51186"/>
    </source>
</evidence>
<dbReference type="InterPro" id="IPR016181">
    <property type="entry name" value="Acyl_CoA_acyltransferase"/>
</dbReference>
<reference evidence="5" key="1">
    <citation type="submission" date="2018-09" db="EMBL/GenBank/DDBJ databases">
        <title>Nocardia yunnanensis sp. nov., an actinomycete isolated from a soil sample.</title>
        <authorList>
            <person name="Zhang J."/>
        </authorList>
    </citation>
    <scope>NUCLEOTIDE SEQUENCE [LARGE SCALE GENOMIC DNA]</scope>
    <source>
        <strain evidence="5">21-3</strain>
    </source>
</reference>
<reference evidence="3" key="2">
    <citation type="submission" date="2018-09" db="EMBL/GenBank/DDBJ databases">
        <authorList>
            <person name="Zhang J."/>
        </authorList>
    </citation>
    <scope>NUCLEOTIDE SEQUENCE</scope>
    <source>
        <strain evidence="3">21-3</strain>
    </source>
</reference>